<reference evidence="1" key="5">
    <citation type="journal article" date="2021" name="G3 (Bethesda)">
        <title>Aegilops tauschii genome assembly Aet v5.0 features greater sequence contiguity and improved annotation.</title>
        <authorList>
            <person name="Wang L."/>
            <person name="Zhu T."/>
            <person name="Rodriguez J.C."/>
            <person name="Deal K.R."/>
            <person name="Dubcovsky J."/>
            <person name="McGuire P.E."/>
            <person name="Lux T."/>
            <person name="Spannagl M."/>
            <person name="Mayer K.F.X."/>
            <person name="Baldrich P."/>
            <person name="Meyers B.C."/>
            <person name="Huo N."/>
            <person name="Gu Y.Q."/>
            <person name="Zhou H."/>
            <person name="Devos K.M."/>
            <person name="Bennetzen J.L."/>
            <person name="Unver T."/>
            <person name="Budak H."/>
            <person name="Gulick P.J."/>
            <person name="Galiba G."/>
            <person name="Kalapos B."/>
            <person name="Nelson D.R."/>
            <person name="Li P."/>
            <person name="You F.M."/>
            <person name="Luo M.C."/>
            <person name="Dvorak J."/>
        </authorList>
    </citation>
    <scope>NUCLEOTIDE SEQUENCE [LARGE SCALE GENOMIC DNA]</scope>
    <source>
        <strain evidence="1">cv. AL8/78</strain>
    </source>
</reference>
<keyword evidence="2" id="KW-1185">Reference proteome</keyword>
<accession>A0A453L3B7</accession>
<reference evidence="1" key="3">
    <citation type="journal article" date="2017" name="Nature">
        <title>Genome sequence of the progenitor of the wheat D genome Aegilops tauschii.</title>
        <authorList>
            <person name="Luo M.C."/>
            <person name="Gu Y.Q."/>
            <person name="Puiu D."/>
            <person name="Wang H."/>
            <person name="Twardziok S.O."/>
            <person name="Deal K.R."/>
            <person name="Huo N."/>
            <person name="Zhu T."/>
            <person name="Wang L."/>
            <person name="Wang Y."/>
            <person name="McGuire P.E."/>
            <person name="Liu S."/>
            <person name="Long H."/>
            <person name="Ramasamy R.K."/>
            <person name="Rodriguez J.C."/>
            <person name="Van S.L."/>
            <person name="Yuan L."/>
            <person name="Wang Z."/>
            <person name="Xia Z."/>
            <person name="Xiao L."/>
            <person name="Anderson O.D."/>
            <person name="Ouyang S."/>
            <person name="Liang Y."/>
            <person name="Zimin A.V."/>
            <person name="Pertea G."/>
            <person name="Qi P."/>
            <person name="Bennetzen J.L."/>
            <person name="Dai X."/>
            <person name="Dawson M.W."/>
            <person name="Muller H.G."/>
            <person name="Kugler K."/>
            <person name="Rivarola-Duarte L."/>
            <person name="Spannagl M."/>
            <person name="Mayer K.F.X."/>
            <person name="Lu F.H."/>
            <person name="Bevan M.W."/>
            <person name="Leroy P."/>
            <person name="Li P."/>
            <person name="You F.M."/>
            <person name="Sun Q."/>
            <person name="Liu Z."/>
            <person name="Lyons E."/>
            <person name="Wicker T."/>
            <person name="Salzberg S.L."/>
            <person name="Devos K.M."/>
            <person name="Dvorak J."/>
        </authorList>
    </citation>
    <scope>NUCLEOTIDE SEQUENCE [LARGE SCALE GENOMIC DNA]</scope>
    <source>
        <strain evidence="1">cv. AL8/78</strain>
    </source>
</reference>
<evidence type="ECO:0000313" key="1">
    <source>
        <dbReference type="EnsemblPlants" id="AET5Gv20616600.6"/>
    </source>
</evidence>
<dbReference type="EnsemblPlants" id="AET5Gv20616600.6">
    <property type="protein sequence ID" value="AET5Gv20616600.6"/>
    <property type="gene ID" value="AET5Gv20616600"/>
</dbReference>
<dbReference type="Proteomes" id="UP000015105">
    <property type="component" value="Chromosome 5D"/>
</dbReference>
<reference evidence="1" key="4">
    <citation type="submission" date="2019-03" db="UniProtKB">
        <authorList>
            <consortium name="EnsemblPlants"/>
        </authorList>
    </citation>
    <scope>IDENTIFICATION</scope>
</reference>
<reference evidence="2" key="2">
    <citation type="journal article" date="2017" name="Nat. Plants">
        <title>The Aegilops tauschii genome reveals multiple impacts of transposons.</title>
        <authorList>
            <person name="Zhao G."/>
            <person name="Zou C."/>
            <person name="Li K."/>
            <person name="Wang K."/>
            <person name="Li T."/>
            <person name="Gao L."/>
            <person name="Zhang X."/>
            <person name="Wang H."/>
            <person name="Yang Z."/>
            <person name="Liu X."/>
            <person name="Jiang W."/>
            <person name="Mao L."/>
            <person name="Kong X."/>
            <person name="Jiao Y."/>
            <person name="Jia J."/>
        </authorList>
    </citation>
    <scope>NUCLEOTIDE SEQUENCE [LARGE SCALE GENOMIC DNA]</scope>
    <source>
        <strain evidence="2">cv. AL8/78</strain>
    </source>
</reference>
<organism evidence="1 2">
    <name type="scientific">Aegilops tauschii subsp. strangulata</name>
    <name type="common">Goatgrass</name>
    <dbReference type="NCBI Taxonomy" id="200361"/>
    <lineage>
        <taxon>Eukaryota</taxon>
        <taxon>Viridiplantae</taxon>
        <taxon>Streptophyta</taxon>
        <taxon>Embryophyta</taxon>
        <taxon>Tracheophyta</taxon>
        <taxon>Spermatophyta</taxon>
        <taxon>Magnoliopsida</taxon>
        <taxon>Liliopsida</taxon>
        <taxon>Poales</taxon>
        <taxon>Poaceae</taxon>
        <taxon>BOP clade</taxon>
        <taxon>Pooideae</taxon>
        <taxon>Triticodae</taxon>
        <taxon>Triticeae</taxon>
        <taxon>Triticinae</taxon>
        <taxon>Aegilops</taxon>
    </lineage>
</organism>
<evidence type="ECO:0000313" key="2">
    <source>
        <dbReference type="Proteomes" id="UP000015105"/>
    </source>
</evidence>
<proteinExistence type="predicted"/>
<sequence>MYVPRSIVYSLSYSHIDVLSDGFIFLSAHCLRDLTNGRAIMIMMMIELELGRFVYLLTCAWG</sequence>
<name>A0A453L3B7_AEGTS</name>
<dbReference type="AlphaFoldDB" id="A0A453L3B7"/>
<dbReference type="Gramene" id="AET5Gv20616600.6">
    <property type="protein sequence ID" value="AET5Gv20616600.6"/>
    <property type="gene ID" value="AET5Gv20616600"/>
</dbReference>
<protein>
    <submittedName>
        <fullName evidence="1">Uncharacterized protein</fullName>
    </submittedName>
</protein>
<reference evidence="2" key="1">
    <citation type="journal article" date="2014" name="Science">
        <title>Ancient hybridizations among the ancestral genomes of bread wheat.</title>
        <authorList>
            <consortium name="International Wheat Genome Sequencing Consortium,"/>
            <person name="Marcussen T."/>
            <person name="Sandve S.R."/>
            <person name="Heier L."/>
            <person name="Spannagl M."/>
            <person name="Pfeifer M."/>
            <person name="Jakobsen K.S."/>
            <person name="Wulff B.B."/>
            <person name="Steuernagel B."/>
            <person name="Mayer K.F."/>
            <person name="Olsen O.A."/>
        </authorList>
    </citation>
    <scope>NUCLEOTIDE SEQUENCE [LARGE SCALE GENOMIC DNA]</scope>
    <source>
        <strain evidence="2">cv. AL8/78</strain>
    </source>
</reference>